<sequence>MGARAAYIYIRGEFYNESCILQEAIHEAYKAGFIGKDCFGTGYNFDIFVCFYKLLKIKFWDVVF</sequence>
<evidence type="ECO:0000313" key="1">
    <source>
        <dbReference type="EMBL" id="CAK5081136.1"/>
    </source>
</evidence>
<gene>
    <name evidence="1" type="ORF">MENTE1834_LOCUS28350</name>
</gene>
<organism evidence="1 2">
    <name type="scientific">Meloidogyne enterolobii</name>
    <name type="common">Root-knot nematode worm</name>
    <name type="synonym">Meloidogyne mayaguensis</name>
    <dbReference type="NCBI Taxonomy" id="390850"/>
    <lineage>
        <taxon>Eukaryota</taxon>
        <taxon>Metazoa</taxon>
        <taxon>Ecdysozoa</taxon>
        <taxon>Nematoda</taxon>
        <taxon>Chromadorea</taxon>
        <taxon>Rhabditida</taxon>
        <taxon>Tylenchina</taxon>
        <taxon>Tylenchomorpha</taxon>
        <taxon>Tylenchoidea</taxon>
        <taxon>Meloidogynidae</taxon>
        <taxon>Meloidogyninae</taxon>
        <taxon>Meloidogyne</taxon>
    </lineage>
</organism>
<evidence type="ECO:0000313" key="2">
    <source>
        <dbReference type="Proteomes" id="UP001497535"/>
    </source>
</evidence>
<keyword evidence="2" id="KW-1185">Reference proteome</keyword>
<dbReference type="EMBL" id="CAVMJV010000043">
    <property type="protein sequence ID" value="CAK5081136.1"/>
    <property type="molecule type" value="Genomic_DNA"/>
</dbReference>
<reference evidence="1" key="1">
    <citation type="submission" date="2023-11" db="EMBL/GenBank/DDBJ databases">
        <authorList>
            <person name="Poullet M."/>
        </authorList>
    </citation>
    <scope>NUCLEOTIDE SEQUENCE</scope>
    <source>
        <strain evidence="1">E1834</strain>
    </source>
</reference>
<dbReference type="Proteomes" id="UP001497535">
    <property type="component" value="Unassembled WGS sequence"/>
</dbReference>
<name>A0ACB0ZS99_MELEN</name>
<accession>A0ACB0ZS99</accession>
<proteinExistence type="predicted"/>
<comment type="caution">
    <text evidence="1">The sequence shown here is derived from an EMBL/GenBank/DDBJ whole genome shotgun (WGS) entry which is preliminary data.</text>
</comment>
<protein>
    <submittedName>
        <fullName evidence="1">Uncharacterized protein</fullName>
    </submittedName>
</protein>